<keyword evidence="8 16" id="KW-0274">FAD</keyword>
<dbReference type="InterPro" id="IPR011601">
    <property type="entry name" value="MurB_C"/>
</dbReference>
<dbReference type="GO" id="GO:0051301">
    <property type="term" value="P:cell division"/>
    <property type="evidence" value="ECO:0007669"/>
    <property type="project" value="UniProtKB-KW"/>
</dbReference>
<dbReference type="GO" id="GO:0071555">
    <property type="term" value="P:cell wall organization"/>
    <property type="evidence" value="ECO:0007669"/>
    <property type="project" value="UniProtKB-KW"/>
</dbReference>
<evidence type="ECO:0000256" key="14">
    <source>
        <dbReference type="ARBA" id="ARBA00023316"/>
    </source>
</evidence>
<comment type="pathway">
    <text evidence="4 16">Cell wall biogenesis; peptidoglycan biosynthesis.</text>
</comment>
<dbReference type="GO" id="GO:0008360">
    <property type="term" value="P:regulation of cell shape"/>
    <property type="evidence" value="ECO:0007669"/>
    <property type="project" value="UniProtKB-KW"/>
</dbReference>
<comment type="subcellular location">
    <subcellularLocation>
        <location evidence="3 16">Cytoplasm</location>
    </subcellularLocation>
</comment>
<keyword evidence="7 16" id="KW-0285">Flavoprotein</keyword>
<evidence type="ECO:0000259" key="17">
    <source>
        <dbReference type="PROSITE" id="PS51387"/>
    </source>
</evidence>
<dbReference type="HAMAP" id="MF_00037">
    <property type="entry name" value="MurB"/>
    <property type="match status" value="1"/>
</dbReference>
<evidence type="ECO:0000256" key="13">
    <source>
        <dbReference type="ARBA" id="ARBA00023306"/>
    </source>
</evidence>
<dbReference type="EMBL" id="JAATHJ010000023">
    <property type="protein sequence ID" value="NJP38512.1"/>
    <property type="molecule type" value="Genomic_DNA"/>
</dbReference>
<keyword evidence="10 16" id="KW-0133">Cell shape</keyword>
<dbReference type="NCBIfam" id="TIGR00179">
    <property type="entry name" value="murB"/>
    <property type="match status" value="1"/>
</dbReference>
<dbReference type="Gene3D" id="3.30.465.10">
    <property type="match status" value="1"/>
</dbReference>
<keyword evidence="19" id="KW-1185">Reference proteome</keyword>
<keyword evidence="11 16" id="KW-0573">Peptidoglycan synthesis</keyword>
<dbReference type="Pfam" id="PF01565">
    <property type="entry name" value="FAD_binding_4"/>
    <property type="match status" value="1"/>
</dbReference>
<dbReference type="EC" id="1.3.1.98" evidence="16"/>
<dbReference type="InterPro" id="IPR036318">
    <property type="entry name" value="FAD-bd_PCMH-like_sf"/>
</dbReference>
<dbReference type="Pfam" id="PF02873">
    <property type="entry name" value="MurB_C"/>
    <property type="match status" value="1"/>
</dbReference>
<evidence type="ECO:0000256" key="9">
    <source>
        <dbReference type="ARBA" id="ARBA00022857"/>
    </source>
</evidence>
<feature type="domain" description="FAD-binding PCMH-type" evidence="17">
    <location>
        <begin position="38"/>
        <end position="204"/>
    </location>
</feature>
<dbReference type="InterPro" id="IPR016166">
    <property type="entry name" value="FAD-bd_PCMH"/>
</dbReference>
<dbReference type="Proteomes" id="UP000752012">
    <property type="component" value="Unassembled WGS sequence"/>
</dbReference>
<evidence type="ECO:0000313" key="19">
    <source>
        <dbReference type="Proteomes" id="UP000752012"/>
    </source>
</evidence>
<comment type="catalytic activity">
    <reaction evidence="15 16">
        <text>UDP-N-acetyl-alpha-D-muramate + NADP(+) = UDP-N-acetyl-3-O-(1-carboxyvinyl)-alpha-D-glucosamine + NADPH + H(+)</text>
        <dbReference type="Rhea" id="RHEA:12248"/>
        <dbReference type="ChEBI" id="CHEBI:15378"/>
        <dbReference type="ChEBI" id="CHEBI:57783"/>
        <dbReference type="ChEBI" id="CHEBI:58349"/>
        <dbReference type="ChEBI" id="CHEBI:68483"/>
        <dbReference type="ChEBI" id="CHEBI:70757"/>
        <dbReference type="EC" id="1.3.1.98"/>
    </reaction>
</comment>
<evidence type="ECO:0000256" key="3">
    <source>
        <dbReference type="ARBA" id="ARBA00004496"/>
    </source>
</evidence>
<feature type="active site" description="Proton donor" evidence="16">
    <location>
        <position position="233"/>
    </location>
</feature>
<proteinExistence type="inferred from homology"/>
<dbReference type="InterPro" id="IPR006094">
    <property type="entry name" value="Oxid_FAD_bind_N"/>
</dbReference>
<evidence type="ECO:0000256" key="7">
    <source>
        <dbReference type="ARBA" id="ARBA00022630"/>
    </source>
</evidence>
<feature type="active site" evidence="16">
    <location>
        <position position="183"/>
    </location>
</feature>
<evidence type="ECO:0000256" key="16">
    <source>
        <dbReference type="HAMAP-Rule" id="MF_00037"/>
    </source>
</evidence>
<dbReference type="SUPFAM" id="SSF56194">
    <property type="entry name" value="Uridine diphospho-N-Acetylenolpyruvylglucosamine reductase, MurB, C-terminal domain"/>
    <property type="match status" value="1"/>
</dbReference>
<keyword evidence="12 16" id="KW-0560">Oxidoreductase</keyword>
<evidence type="ECO:0000313" key="18">
    <source>
        <dbReference type="EMBL" id="NJP38512.1"/>
    </source>
</evidence>
<dbReference type="SUPFAM" id="SSF56176">
    <property type="entry name" value="FAD-binding/transporter-associated domain-like"/>
    <property type="match status" value="1"/>
</dbReference>
<dbReference type="GO" id="GO:0009252">
    <property type="term" value="P:peptidoglycan biosynthetic process"/>
    <property type="evidence" value="ECO:0007669"/>
    <property type="project" value="UniProtKB-UniRule"/>
</dbReference>
<evidence type="ECO:0000256" key="12">
    <source>
        <dbReference type="ARBA" id="ARBA00023002"/>
    </source>
</evidence>
<keyword evidence="6 16" id="KW-0132">Cell division</keyword>
<comment type="cofactor">
    <cofactor evidence="1 16">
        <name>FAD</name>
        <dbReference type="ChEBI" id="CHEBI:57692"/>
    </cofactor>
</comment>
<dbReference type="InterPro" id="IPR016169">
    <property type="entry name" value="FAD-bd_PCMH_sub2"/>
</dbReference>
<evidence type="ECO:0000256" key="5">
    <source>
        <dbReference type="ARBA" id="ARBA00022490"/>
    </source>
</evidence>
<evidence type="ECO:0000256" key="2">
    <source>
        <dbReference type="ARBA" id="ARBA00003921"/>
    </source>
</evidence>
<dbReference type="GO" id="GO:0071949">
    <property type="term" value="F:FAD binding"/>
    <property type="evidence" value="ECO:0007669"/>
    <property type="project" value="InterPro"/>
</dbReference>
<dbReference type="NCBIfam" id="NF010480">
    <property type="entry name" value="PRK13905.1"/>
    <property type="match status" value="1"/>
</dbReference>
<evidence type="ECO:0000256" key="11">
    <source>
        <dbReference type="ARBA" id="ARBA00022984"/>
    </source>
</evidence>
<comment type="function">
    <text evidence="2 16">Cell wall formation.</text>
</comment>
<gene>
    <name evidence="16 18" type="primary">murB</name>
    <name evidence="18" type="ORF">HCN83_13020</name>
</gene>
<keyword evidence="14 16" id="KW-0961">Cell wall biogenesis/degradation</keyword>
<comment type="similarity">
    <text evidence="16">Belongs to the MurB family.</text>
</comment>
<dbReference type="InterPro" id="IPR016167">
    <property type="entry name" value="FAD-bd_PCMH_sub1"/>
</dbReference>
<dbReference type="PANTHER" id="PTHR21071">
    <property type="entry name" value="UDP-N-ACETYLENOLPYRUVOYLGLUCOSAMINE REDUCTASE"/>
    <property type="match status" value="1"/>
</dbReference>
<evidence type="ECO:0000256" key="4">
    <source>
        <dbReference type="ARBA" id="ARBA00004752"/>
    </source>
</evidence>
<organism evidence="18 19">
    <name type="scientific">Alkalicoccus luteus</name>
    <dbReference type="NCBI Taxonomy" id="1237094"/>
    <lineage>
        <taxon>Bacteria</taxon>
        <taxon>Bacillati</taxon>
        <taxon>Bacillota</taxon>
        <taxon>Bacilli</taxon>
        <taxon>Bacillales</taxon>
        <taxon>Bacillaceae</taxon>
        <taxon>Alkalicoccus</taxon>
    </lineage>
</organism>
<dbReference type="GO" id="GO:0008762">
    <property type="term" value="F:UDP-N-acetylmuramate dehydrogenase activity"/>
    <property type="evidence" value="ECO:0007669"/>
    <property type="project" value="UniProtKB-UniRule"/>
</dbReference>
<keyword evidence="13 16" id="KW-0131">Cell cycle</keyword>
<evidence type="ECO:0000256" key="10">
    <source>
        <dbReference type="ARBA" id="ARBA00022960"/>
    </source>
</evidence>
<keyword evidence="9 16" id="KW-0521">NADP</keyword>
<accession>A0A969TVV5</accession>
<dbReference type="PANTHER" id="PTHR21071:SF4">
    <property type="entry name" value="UDP-N-ACETYLENOLPYRUVOYLGLUCOSAMINE REDUCTASE"/>
    <property type="match status" value="1"/>
</dbReference>
<feature type="active site" evidence="16">
    <location>
        <position position="303"/>
    </location>
</feature>
<evidence type="ECO:0000256" key="15">
    <source>
        <dbReference type="ARBA" id="ARBA00048914"/>
    </source>
</evidence>
<name>A0A969TVV5_9BACI</name>
<evidence type="ECO:0000256" key="6">
    <source>
        <dbReference type="ARBA" id="ARBA00022618"/>
    </source>
</evidence>
<evidence type="ECO:0000256" key="8">
    <source>
        <dbReference type="ARBA" id="ARBA00022827"/>
    </source>
</evidence>
<dbReference type="InterPro" id="IPR036635">
    <property type="entry name" value="MurB_C_sf"/>
</dbReference>
<sequence>MTNTIDVIEAAYERLAAVLGDGLVKRNEPMSRHTLTKMGGNADIFAAPETFEQAAQVVAIQKQFDIPFMILGNGSNLIVRDGGIRGLVMHFKHLQSITVDQQSLTLRAQGGANIKEASRSALDYSLTGLEFACGIPGTIGGAMVMNAGAYGGEVKDVIDYVTIITPEGEIKRLYKEELELDYRKSIIGRKRYIVLEAVFQLAEGDPAVIKEKMDDLTFQRESKQPLEYPSVGSVFKRPPGYFAGKLIQDSGLQGKGYGDAEVSTKHAGFIVNKGEATATDYLRTIDMVQRTVKENFGVDLELEAKIVGEE</sequence>
<dbReference type="Gene3D" id="3.30.43.10">
    <property type="entry name" value="Uridine Diphospho-n-acetylenolpyruvylglucosamine Reductase, domain 2"/>
    <property type="match status" value="1"/>
</dbReference>
<keyword evidence="5 16" id="KW-0963">Cytoplasm</keyword>
<reference evidence="18 19" key="1">
    <citation type="submission" date="2020-03" db="EMBL/GenBank/DDBJ databases">
        <title>Assessment of the enzymatic potential of alkaline-tolerant lipase obtained from Bacillus luteus H11 (technogenic soil) for the bioremediation of saline soils contaminated with petroleum substances.</title>
        <authorList>
            <person name="Kalwasinska A."/>
        </authorList>
    </citation>
    <scope>NUCLEOTIDE SEQUENCE [LARGE SCALE GENOMIC DNA]</scope>
    <source>
        <strain evidence="18 19">H11</strain>
    </source>
</reference>
<dbReference type="Gene3D" id="3.90.78.10">
    <property type="entry name" value="UDP-N-acetylenolpyruvoylglucosamine reductase, C-terminal domain"/>
    <property type="match status" value="1"/>
</dbReference>
<protein>
    <recommendedName>
        <fullName evidence="16">UDP-N-acetylenolpyruvoylglucosamine reductase</fullName>
        <ecNumber evidence="16">1.3.1.98</ecNumber>
    </recommendedName>
    <alternativeName>
        <fullName evidence="16">UDP-N-acetylmuramate dehydrogenase</fullName>
    </alternativeName>
</protein>
<evidence type="ECO:0000256" key="1">
    <source>
        <dbReference type="ARBA" id="ARBA00001974"/>
    </source>
</evidence>
<dbReference type="AlphaFoldDB" id="A0A969TVV5"/>
<dbReference type="InterPro" id="IPR003170">
    <property type="entry name" value="MurB"/>
</dbReference>
<comment type="caution">
    <text evidence="18">The sequence shown here is derived from an EMBL/GenBank/DDBJ whole genome shotgun (WGS) entry which is preliminary data.</text>
</comment>
<dbReference type="GO" id="GO:0005829">
    <property type="term" value="C:cytosol"/>
    <property type="evidence" value="ECO:0007669"/>
    <property type="project" value="TreeGrafter"/>
</dbReference>
<dbReference type="PROSITE" id="PS51387">
    <property type="entry name" value="FAD_PCMH"/>
    <property type="match status" value="1"/>
</dbReference>